<reference evidence="7 9" key="2">
    <citation type="submission" date="2018-03" db="EMBL/GenBank/DDBJ databases">
        <authorList>
            <person name="Fogelqvist J."/>
        </authorList>
    </citation>
    <scope>NUCLEOTIDE SEQUENCE [LARGE SCALE GENOMIC DNA]</scope>
</reference>
<dbReference type="PANTHER" id="PTHR31069">
    <property type="entry name" value="OLEATE-ACTIVATED TRANSCRIPTION FACTOR 1-RELATED"/>
    <property type="match status" value="1"/>
</dbReference>
<keyword evidence="3" id="KW-0804">Transcription</keyword>
<dbReference type="GO" id="GO:0000981">
    <property type="term" value="F:DNA-binding transcription factor activity, RNA polymerase II-specific"/>
    <property type="evidence" value="ECO:0007669"/>
    <property type="project" value="InterPro"/>
</dbReference>
<dbReference type="Gene3D" id="4.10.240.10">
    <property type="entry name" value="Zn(2)-C6 fungal-type DNA-binding domain"/>
    <property type="match status" value="1"/>
</dbReference>
<dbReference type="Proteomes" id="UP000039324">
    <property type="component" value="Unassembled WGS sequence"/>
</dbReference>
<keyword evidence="1" id="KW-0805">Transcription regulation</keyword>
<keyword evidence="4" id="KW-0539">Nucleus</keyword>
<protein>
    <recommendedName>
        <fullName evidence="5">Zn(2)-C6 fungal-type domain-containing protein</fullName>
    </recommendedName>
</protein>
<dbReference type="PROSITE" id="PS50048">
    <property type="entry name" value="ZN2_CY6_FUNGAL_2"/>
    <property type="match status" value="2"/>
</dbReference>
<gene>
    <name evidence="6" type="ORF">PBRA_004350</name>
    <name evidence="7" type="ORF">PLBR_LOCUS7706</name>
</gene>
<evidence type="ECO:0000256" key="2">
    <source>
        <dbReference type="ARBA" id="ARBA00023125"/>
    </source>
</evidence>
<dbReference type="EMBL" id="CDSF01000024">
    <property type="protein sequence ID" value="CEO95624.1"/>
    <property type="molecule type" value="Genomic_DNA"/>
</dbReference>
<dbReference type="CDD" id="cd00067">
    <property type="entry name" value="GAL4"/>
    <property type="match status" value="1"/>
</dbReference>
<keyword evidence="8" id="KW-1185">Reference proteome</keyword>
<name>A0A0G4IKD5_PLABS</name>
<dbReference type="SMART" id="SM00066">
    <property type="entry name" value="GAL4"/>
    <property type="match status" value="2"/>
</dbReference>
<evidence type="ECO:0000313" key="6">
    <source>
        <dbReference type="EMBL" id="CEO95624.1"/>
    </source>
</evidence>
<evidence type="ECO:0000313" key="9">
    <source>
        <dbReference type="Proteomes" id="UP000290189"/>
    </source>
</evidence>
<dbReference type="PROSITE" id="PS00463">
    <property type="entry name" value="ZN2_CY6_FUNGAL_1"/>
    <property type="match status" value="1"/>
</dbReference>
<dbReference type="Proteomes" id="UP000290189">
    <property type="component" value="Unassembled WGS sequence"/>
</dbReference>
<dbReference type="GO" id="GO:0008270">
    <property type="term" value="F:zinc ion binding"/>
    <property type="evidence" value="ECO:0007669"/>
    <property type="project" value="InterPro"/>
</dbReference>
<evidence type="ECO:0000256" key="1">
    <source>
        <dbReference type="ARBA" id="ARBA00023015"/>
    </source>
</evidence>
<evidence type="ECO:0000259" key="5">
    <source>
        <dbReference type="PROSITE" id="PS50048"/>
    </source>
</evidence>
<geneLocation type="mitochondrion" evidence="7"/>
<evidence type="ECO:0000313" key="8">
    <source>
        <dbReference type="Proteomes" id="UP000039324"/>
    </source>
</evidence>
<keyword evidence="7" id="KW-0496">Mitochondrion</keyword>
<proteinExistence type="predicted"/>
<organism evidence="6 8">
    <name type="scientific">Plasmodiophora brassicae</name>
    <name type="common">Clubroot disease agent</name>
    <dbReference type="NCBI Taxonomy" id="37360"/>
    <lineage>
        <taxon>Eukaryota</taxon>
        <taxon>Sar</taxon>
        <taxon>Rhizaria</taxon>
        <taxon>Endomyxa</taxon>
        <taxon>Phytomyxea</taxon>
        <taxon>Plasmodiophorida</taxon>
        <taxon>Plasmodiophoridae</taxon>
        <taxon>Plasmodiophora</taxon>
    </lineage>
</organism>
<evidence type="ECO:0000256" key="3">
    <source>
        <dbReference type="ARBA" id="ARBA00023163"/>
    </source>
</evidence>
<dbReference type="OrthoDB" id="39175at2759"/>
<dbReference type="GO" id="GO:0003677">
    <property type="term" value="F:DNA binding"/>
    <property type="evidence" value="ECO:0007669"/>
    <property type="project" value="UniProtKB-KW"/>
</dbReference>
<keyword evidence="2" id="KW-0238">DNA-binding</keyword>
<dbReference type="SUPFAM" id="SSF57701">
    <property type="entry name" value="Zn2/Cys6 DNA-binding domain"/>
    <property type="match status" value="1"/>
</dbReference>
<feature type="domain" description="Zn(2)-C6 fungal-type" evidence="5">
    <location>
        <begin position="66"/>
        <end position="95"/>
    </location>
</feature>
<dbReference type="AlphaFoldDB" id="A0A0G4IKD5"/>
<feature type="domain" description="Zn(2)-C6 fungal-type" evidence="5">
    <location>
        <begin position="16"/>
        <end position="44"/>
    </location>
</feature>
<dbReference type="InterPro" id="IPR001138">
    <property type="entry name" value="Zn2Cys6_DnaBD"/>
</dbReference>
<dbReference type="InterPro" id="IPR050675">
    <property type="entry name" value="OAF3"/>
</dbReference>
<dbReference type="PANTHER" id="PTHR31069:SF32">
    <property type="entry name" value="ARGININE METABOLISM REGULATION PROTEIN II"/>
    <property type="match status" value="1"/>
</dbReference>
<reference evidence="6 8" key="1">
    <citation type="submission" date="2015-02" db="EMBL/GenBank/DDBJ databases">
        <authorList>
            <person name="Chooi Y.-H."/>
        </authorList>
    </citation>
    <scope>NUCLEOTIDE SEQUENCE [LARGE SCALE GENOMIC DNA]</scope>
    <source>
        <strain evidence="6">E3</strain>
    </source>
</reference>
<evidence type="ECO:0000256" key="4">
    <source>
        <dbReference type="ARBA" id="ARBA00023242"/>
    </source>
</evidence>
<evidence type="ECO:0000313" key="7">
    <source>
        <dbReference type="EMBL" id="SPR00491.1"/>
    </source>
</evidence>
<dbReference type="Pfam" id="PF00172">
    <property type="entry name" value="Zn_clus"/>
    <property type="match status" value="1"/>
</dbReference>
<dbReference type="EMBL" id="OVEO01000014">
    <property type="protein sequence ID" value="SPR00491.1"/>
    <property type="molecule type" value="Genomic_DNA"/>
</dbReference>
<dbReference type="InterPro" id="IPR036864">
    <property type="entry name" value="Zn2-C6_fun-type_DNA-bd_sf"/>
</dbReference>
<accession>A0A0G4IKD5</accession>
<sequence>MSGKAAPKVTPRQRSACASCASRKVKCNGERPCNQCQSRSGTECADRVVVPSASQSKGRAPRAAAACSCCVRSKVRCSDFRPCLRCVRLGTIADCLADLRSLHDITLPACPAQSSLSVPTPLETSRIMPEELRQMTARGHHYFSPEFIHNLPSFQQDAYLKGPIAQLLPDDQLCVKEDIKRGEWTVLAPPISMPFPLTTCFNESNAILMSTLVIEGTHMHRVATMNKAAEALFGYTNDEVNEAYTSIYFREQRTCFLAPCWKFLMESSWPCIAYVLAKNAIEGGDAMHCCRQTFVCRDGRTVQGRCFMLVQSFTVCEPGKERAWFWRIVYDIDQITY</sequence>